<sequence>MAMQLVSCRKGYRNETHRAVSPEETLARIAGKLPIAGITRVADITSLDRVGIPVFSSIRPTAGTGAISVYNGKGATPTEARVSAMMEGIERYSAEVHDREVVIAPYSEMAAEGDAVDPAALCLPRYADPDRPLPWVSGYDIAQDAPVFVPAHAVFHPLPRTCPPLFRTNTNGLASGNTREEAIFHALAEIVERDAWSLVEATRRPGPAVTDIPDGIAADLLQKFHDANVAVGIRDITSDLGIPTFAAVSDDTMLKDPRLLTIGMGTHTSARVALLRALTEVAQSRLTQIHGAREDTTEGDVRAMIGYERAKRMNRYWFEAQDEVAFGTIPTLESDDFLTDIRAVIGALERAGLRQVVAVDLTREEIGVPVVRVIVPGLEMYAMDRERIGQRCRDAADRHRLSRTKS</sequence>
<dbReference type="InterPro" id="IPR017667">
    <property type="entry name" value="Methan_mark_1"/>
</dbReference>
<evidence type="ECO:0000313" key="2">
    <source>
        <dbReference type="EMBL" id="KUG20421.1"/>
    </source>
</evidence>
<reference evidence="2" key="1">
    <citation type="journal article" date="2015" name="Proc. Natl. Acad. Sci. U.S.A.">
        <title>Networks of energetic and metabolic interactions define dynamics in microbial communities.</title>
        <authorList>
            <person name="Embree M."/>
            <person name="Liu J.K."/>
            <person name="Al-Bassam M.M."/>
            <person name="Zengler K."/>
        </authorList>
    </citation>
    <scope>NUCLEOTIDE SEQUENCE</scope>
</reference>
<evidence type="ECO:0000259" key="1">
    <source>
        <dbReference type="PROSITE" id="PS51664"/>
    </source>
</evidence>
<organism evidence="2">
    <name type="scientific">hydrocarbon metagenome</name>
    <dbReference type="NCBI Taxonomy" id="938273"/>
    <lineage>
        <taxon>unclassified sequences</taxon>
        <taxon>metagenomes</taxon>
        <taxon>ecological metagenomes</taxon>
    </lineage>
</organism>
<dbReference type="EMBL" id="LNQE01001195">
    <property type="protein sequence ID" value="KUG20421.1"/>
    <property type="molecule type" value="Genomic_DNA"/>
</dbReference>
<dbReference type="Pfam" id="PF02624">
    <property type="entry name" value="YcaO"/>
    <property type="match status" value="1"/>
</dbReference>
<dbReference type="PROSITE" id="PS51664">
    <property type="entry name" value="YCAO"/>
    <property type="match status" value="1"/>
</dbReference>
<dbReference type="NCBIfam" id="TIGR03266">
    <property type="entry name" value="methan_mark_1"/>
    <property type="match status" value="1"/>
</dbReference>
<dbReference type="AlphaFoldDB" id="A0A0W8FHP1"/>
<proteinExistence type="predicted"/>
<dbReference type="NCBIfam" id="TIGR00702">
    <property type="entry name" value="YcaO-type kinase domain"/>
    <property type="match status" value="1"/>
</dbReference>
<feature type="domain" description="YcaO" evidence="1">
    <location>
        <begin position="72"/>
        <end position="406"/>
    </location>
</feature>
<dbReference type="PANTHER" id="PTHR37809:SF1">
    <property type="entry name" value="RIBOSOMAL PROTEIN S12 METHYLTHIOTRANSFERASE ACCESSORY FACTOR YCAO"/>
    <property type="match status" value="1"/>
</dbReference>
<name>A0A0W8FHP1_9ZZZZ</name>
<dbReference type="InterPro" id="IPR003776">
    <property type="entry name" value="YcaO-like_dom"/>
</dbReference>
<dbReference type="Gene3D" id="3.30.1330.230">
    <property type="match status" value="2"/>
</dbReference>
<accession>A0A0W8FHP1</accession>
<dbReference type="PANTHER" id="PTHR37809">
    <property type="entry name" value="RIBOSOMAL PROTEIN S12 METHYLTHIOTRANSFERASE ACCESSORY FACTOR YCAO"/>
    <property type="match status" value="1"/>
</dbReference>
<comment type="caution">
    <text evidence="2">The sequence shown here is derived from an EMBL/GenBank/DDBJ whole genome shotgun (WGS) entry which is preliminary data.</text>
</comment>
<gene>
    <name evidence="2" type="ORF">ASZ90_009877</name>
</gene>
<protein>
    <submittedName>
        <fullName evidence="2">Sagd family docking scaffold</fullName>
    </submittedName>
</protein>